<feature type="domain" description="TAFII28-like protein" evidence="9">
    <location>
        <begin position="95"/>
        <end position="180"/>
    </location>
</feature>
<evidence type="ECO:0000259" key="9">
    <source>
        <dbReference type="Pfam" id="PF04719"/>
    </source>
</evidence>
<keyword evidence="5" id="KW-0804">Transcription</keyword>
<evidence type="ECO:0000256" key="3">
    <source>
        <dbReference type="ARBA" id="ARBA00023015"/>
    </source>
</evidence>
<dbReference type="InterPro" id="IPR006809">
    <property type="entry name" value="TAFII28_dom"/>
</dbReference>
<accession>A0A7N2R9X8</accession>
<reference evidence="10" key="2">
    <citation type="submission" date="2021-01" db="UniProtKB">
        <authorList>
            <consortium name="EnsemblPlants"/>
        </authorList>
    </citation>
    <scope>IDENTIFICATION</scope>
</reference>
<evidence type="ECO:0000256" key="7">
    <source>
        <dbReference type="ARBA" id="ARBA00058775"/>
    </source>
</evidence>
<dbReference type="CDD" id="cd08048">
    <property type="entry name" value="HFD_TAF11"/>
    <property type="match status" value="1"/>
</dbReference>
<keyword evidence="3" id="KW-0805">Transcription regulation</keyword>
<protein>
    <recommendedName>
        <fullName evidence="9">TAFII28-like protein domain-containing protein</fullName>
    </recommendedName>
</protein>
<keyword evidence="4" id="KW-0010">Activator</keyword>
<dbReference type="FunCoup" id="A0A7N2R9X8">
    <property type="interactions" value="3253"/>
</dbReference>
<dbReference type="PANTHER" id="PTHR13218:SF8">
    <property type="entry name" value="TRANSCRIPTION INITIATION FACTOR TFIID SUBUNIT 11"/>
    <property type="match status" value="1"/>
</dbReference>
<evidence type="ECO:0000256" key="2">
    <source>
        <dbReference type="ARBA" id="ARBA00009788"/>
    </source>
</evidence>
<dbReference type="GO" id="GO:0016251">
    <property type="term" value="F:RNA polymerase II general transcription initiation factor activity"/>
    <property type="evidence" value="ECO:0007669"/>
    <property type="project" value="TreeGrafter"/>
</dbReference>
<name>A0A7N2R9X8_QUELO</name>
<evidence type="ECO:0000256" key="4">
    <source>
        <dbReference type="ARBA" id="ARBA00023159"/>
    </source>
</evidence>
<comment type="function">
    <text evidence="7">TAFs are components of the transcription factor IID (TFIID) complex that is essential for mediating regulation of RNA polymerase transcription.</text>
</comment>
<dbReference type="PANTHER" id="PTHR13218">
    <property type="entry name" value="TRANSCRIPTION INITIATION FACTOR TFIID SUBUNIT 11-RELATED"/>
    <property type="match status" value="1"/>
</dbReference>
<evidence type="ECO:0000313" key="11">
    <source>
        <dbReference type="Proteomes" id="UP000594261"/>
    </source>
</evidence>
<feature type="region of interest" description="Disordered" evidence="8">
    <location>
        <begin position="1"/>
        <end position="71"/>
    </location>
</feature>
<gene>
    <name evidence="10" type="primary">LOC115955044</name>
</gene>
<dbReference type="GO" id="GO:0051123">
    <property type="term" value="P:RNA polymerase II preinitiation complex assembly"/>
    <property type="evidence" value="ECO:0007669"/>
    <property type="project" value="InterPro"/>
</dbReference>
<dbReference type="FunFam" id="1.10.20.10:FF:000055">
    <property type="entry name" value="Transcription initiation factor TFIID subunit 11"/>
    <property type="match status" value="1"/>
</dbReference>
<dbReference type="SUPFAM" id="SSF47113">
    <property type="entry name" value="Histone-fold"/>
    <property type="match status" value="1"/>
</dbReference>
<dbReference type="Gene3D" id="1.10.20.10">
    <property type="entry name" value="Histone, subunit A"/>
    <property type="match status" value="1"/>
</dbReference>
<keyword evidence="6" id="KW-0539">Nucleus</keyword>
<dbReference type="KEGG" id="qlo:115955044"/>
<dbReference type="OMA" id="MQRYEVF"/>
<dbReference type="Proteomes" id="UP000594261">
    <property type="component" value="Chromosome 8"/>
</dbReference>
<sequence>MEPRPSVDPFEVAFKDVEELPPDSPTADSLDIESHIQTPANVLTPPAVIASAGTNASTGNNEDEDEDEEDDNVDVNIRNISYKSDPDKAARTQAILSRFTEEQMERYEFFRRSRFKKSDMRKLLLSITGMRAVSEPMIVAVSATAKMFVGDIVETARVVMTDWKDSGPIRPCHIREAYRRLKLEGKVPRRSVPRLF</sequence>
<keyword evidence="11" id="KW-1185">Reference proteome</keyword>
<dbReference type="InterPro" id="IPR045127">
    <property type="entry name" value="TAF11-like"/>
</dbReference>
<dbReference type="GeneID" id="115955044"/>
<dbReference type="EMBL" id="LRBV02000008">
    <property type="status" value="NOT_ANNOTATED_CDS"/>
    <property type="molecule type" value="Genomic_DNA"/>
</dbReference>
<dbReference type="Gramene" id="QL08p059659:mrna">
    <property type="protein sequence ID" value="QL08p059659:mrna"/>
    <property type="gene ID" value="QL08p059659"/>
</dbReference>
<organism evidence="10 11">
    <name type="scientific">Quercus lobata</name>
    <name type="common">Valley oak</name>
    <dbReference type="NCBI Taxonomy" id="97700"/>
    <lineage>
        <taxon>Eukaryota</taxon>
        <taxon>Viridiplantae</taxon>
        <taxon>Streptophyta</taxon>
        <taxon>Embryophyta</taxon>
        <taxon>Tracheophyta</taxon>
        <taxon>Spermatophyta</taxon>
        <taxon>Magnoliopsida</taxon>
        <taxon>eudicotyledons</taxon>
        <taxon>Gunneridae</taxon>
        <taxon>Pentapetalae</taxon>
        <taxon>rosids</taxon>
        <taxon>fabids</taxon>
        <taxon>Fagales</taxon>
        <taxon>Fagaceae</taxon>
        <taxon>Quercus</taxon>
    </lineage>
</organism>
<evidence type="ECO:0000256" key="6">
    <source>
        <dbReference type="ARBA" id="ARBA00023242"/>
    </source>
</evidence>
<evidence type="ECO:0000313" key="10">
    <source>
        <dbReference type="EnsemblPlants" id="QL08p059659:mrna"/>
    </source>
</evidence>
<dbReference type="RefSeq" id="XP_030928938.1">
    <property type="nucleotide sequence ID" value="XM_031073078.1"/>
</dbReference>
<reference evidence="10 11" key="1">
    <citation type="journal article" date="2016" name="G3 (Bethesda)">
        <title>First Draft Assembly and Annotation of the Genome of a California Endemic Oak Quercus lobata Nee (Fagaceae).</title>
        <authorList>
            <person name="Sork V.L."/>
            <person name="Fitz-Gibbon S.T."/>
            <person name="Puiu D."/>
            <person name="Crepeau M."/>
            <person name="Gugger P.F."/>
            <person name="Sherman R."/>
            <person name="Stevens K."/>
            <person name="Langley C.H."/>
            <person name="Pellegrini M."/>
            <person name="Salzberg S.L."/>
        </authorList>
    </citation>
    <scope>NUCLEOTIDE SEQUENCE [LARGE SCALE GENOMIC DNA]</scope>
    <source>
        <strain evidence="10 11">cv. SW786</strain>
    </source>
</reference>
<dbReference type="RefSeq" id="XP_030928939.1">
    <property type="nucleotide sequence ID" value="XM_031073079.1"/>
</dbReference>
<evidence type="ECO:0000256" key="8">
    <source>
        <dbReference type="SAM" id="MobiDB-lite"/>
    </source>
</evidence>
<feature type="compositionally biased region" description="Acidic residues" evidence="8">
    <location>
        <begin position="61"/>
        <end position="71"/>
    </location>
</feature>
<comment type="similarity">
    <text evidence="2">Belongs to the TAF11 family.</text>
</comment>
<dbReference type="AlphaFoldDB" id="A0A7N2R9X8"/>
<dbReference type="InterPro" id="IPR009072">
    <property type="entry name" value="Histone-fold"/>
</dbReference>
<proteinExistence type="inferred from homology"/>
<dbReference type="InParanoid" id="A0A7N2R9X8"/>
<evidence type="ECO:0000256" key="5">
    <source>
        <dbReference type="ARBA" id="ARBA00023163"/>
    </source>
</evidence>
<dbReference type="EnsemblPlants" id="QL08p059659:mrna">
    <property type="protein sequence ID" value="QL08p059659:mrna"/>
    <property type="gene ID" value="QL08p059659"/>
</dbReference>
<dbReference type="GO" id="GO:0005669">
    <property type="term" value="C:transcription factor TFIID complex"/>
    <property type="evidence" value="ECO:0007669"/>
    <property type="project" value="InterPro"/>
</dbReference>
<comment type="subcellular location">
    <subcellularLocation>
        <location evidence="1">Nucleus</location>
    </subcellularLocation>
</comment>
<dbReference type="Pfam" id="PF04719">
    <property type="entry name" value="TAFII28"/>
    <property type="match status" value="1"/>
</dbReference>
<dbReference type="RefSeq" id="XP_030928937.1">
    <property type="nucleotide sequence ID" value="XM_031073077.1"/>
</dbReference>
<dbReference type="GO" id="GO:0046982">
    <property type="term" value="F:protein heterodimerization activity"/>
    <property type="evidence" value="ECO:0007669"/>
    <property type="project" value="InterPro"/>
</dbReference>
<dbReference type="OrthoDB" id="28335at2759"/>
<evidence type="ECO:0000256" key="1">
    <source>
        <dbReference type="ARBA" id="ARBA00004123"/>
    </source>
</evidence>